<reference evidence="3 4" key="1">
    <citation type="submission" date="2024-09" db="EMBL/GenBank/DDBJ databases">
        <authorList>
            <person name="Sun Q."/>
            <person name="Mori K."/>
        </authorList>
    </citation>
    <scope>NUCLEOTIDE SEQUENCE [LARGE SCALE GENOMIC DNA]</scope>
    <source>
        <strain evidence="3 4">CGMCC 1.9126</strain>
    </source>
</reference>
<sequence>MDLHQHFRREEHSFVDQVMSWKEQVESNYAPKLTDFLDPREQKIVEMIIGANSEVKVQFFGGAELVERKRAFIYPDYYSVEKEDFQISLYELVYPNKFVSIEHRQILGSMMSLGLKRGKFGDILMEGEIIQLFVANEVSDYISMQLESVGRSKVSLKERRLEEAIQMKEQWNEFTTTVSSLRLDTMVAAAHNISRQKSQTLIAGGVVKVNWMTIENPSFECKEDDVLSVRGYGRAKLSSIDGKTKKDKWRIVVEKHQ</sequence>
<feature type="domain" description="RNA-binding S4" evidence="2">
    <location>
        <begin position="181"/>
        <end position="238"/>
    </location>
</feature>
<evidence type="ECO:0000313" key="3">
    <source>
        <dbReference type="EMBL" id="MFC0474809.1"/>
    </source>
</evidence>
<dbReference type="Pfam" id="PF01479">
    <property type="entry name" value="S4"/>
    <property type="match status" value="1"/>
</dbReference>
<dbReference type="Gene3D" id="3.10.290.10">
    <property type="entry name" value="RNA-binding S4 domain"/>
    <property type="match status" value="1"/>
</dbReference>
<dbReference type="Pfam" id="PF17774">
    <property type="entry name" value="YlmH_RBD"/>
    <property type="match status" value="1"/>
</dbReference>
<dbReference type="InterPro" id="IPR012677">
    <property type="entry name" value="Nucleotide-bd_a/b_plait_sf"/>
</dbReference>
<dbReference type="PANTHER" id="PTHR13633">
    <property type="entry name" value="MITOCHONDRIAL TRANSCRIPTION RESCUE FACTOR 1"/>
    <property type="match status" value="1"/>
</dbReference>
<gene>
    <name evidence="3" type="ORF">ACFFHF_05785</name>
</gene>
<keyword evidence="4" id="KW-1185">Reference proteome</keyword>
<protein>
    <submittedName>
        <fullName evidence="3">RNA-binding protein</fullName>
    </submittedName>
</protein>
<dbReference type="PROSITE" id="PS50889">
    <property type="entry name" value="S4"/>
    <property type="match status" value="1"/>
</dbReference>
<dbReference type="SUPFAM" id="SSF55174">
    <property type="entry name" value="Alpha-L RNA-binding motif"/>
    <property type="match status" value="1"/>
</dbReference>
<dbReference type="RefSeq" id="WP_160545658.1">
    <property type="nucleotide sequence ID" value="NZ_JBHLUU010000016.1"/>
</dbReference>
<keyword evidence="1" id="KW-0694">RNA-binding</keyword>
<dbReference type="Pfam" id="PF21278">
    <property type="entry name" value="YlmH_1st"/>
    <property type="match status" value="1"/>
</dbReference>
<dbReference type="Proteomes" id="UP001589738">
    <property type="component" value="Unassembled WGS sequence"/>
</dbReference>
<evidence type="ECO:0000259" key="2">
    <source>
        <dbReference type="SMART" id="SM00363"/>
    </source>
</evidence>
<comment type="caution">
    <text evidence="3">The sequence shown here is derived from an EMBL/GenBank/DDBJ whole genome shotgun (WGS) entry which is preliminary data.</text>
</comment>
<dbReference type="InterPro" id="IPR048443">
    <property type="entry name" value="RqcP2_N"/>
</dbReference>
<dbReference type="InterPro" id="IPR040591">
    <property type="entry name" value="RqcP2_RBD"/>
</dbReference>
<dbReference type="InterPro" id="IPR002942">
    <property type="entry name" value="S4_RNA-bd"/>
</dbReference>
<dbReference type="Gene3D" id="3.30.70.330">
    <property type="match status" value="1"/>
</dbReference>
<dbReference type="SMART" id="SM00363">
    <property type="entry name" value="S4"/>
    <property type="match status" value="1"/>
</dbReference>
<dbReference type="EMBL" id="JBHLUU010000016">
    <property type="protein sequence ID" value="MFC0474809.1"/>
    <property type="molecule type" value="Genomic_DNA"/>
</dbReference>
<proteinExistence type="predicted"/>
<evidence type="ECO:0000256" key="1">
    <source>
        <dbReference type="PROSITE-ProRule" id="PRU00182"/>
    </source>
</evidence>
<name>A0ABV6KNF6_9BACI</name>
<dbReference type="CDD" id="cd00165">
    <property type="entry name" value="S4"/>
    <property type="match status" value="1"/>
</dbReference>
<accession>A0ABV6KNF6</accession>
<dbReference type="Gene3D" id="3.30.1370.160">
    <property type="match status" value="1"/>
</dbReference>
<dbReference type="PANTHER" id="PTHR13633:SF3">
    <property type="entry name" value="MITOCHONDRIAL TRANSCRIPTION RESCUE FACTOR 1"/>
    <property type="match status" value="1"/>
</dbReference>
<dbReference type="InterPro" id="IPR036986">
    <property type="entry name" value="S4_RNA-bd_sf"/>
</dbReference>
<organism evidence="3 4">
    <name type="scientific">Robertmurraya beringensis</name>
    <dbReference type="NCBI Taxonomy" id="641660"/>
    <lineage>
        <taxon>Bacteria</taxon>
        <taxon>Bacillati</taxon>
        <taxon>Bacillota</taxon>
        <taxon>Bacilli</taxon>
        <taxon>Bacillales</taxon>
        <taxon>Bacillaceae</taxon>
        <taxon>Robertmurraya</taxon>
    </lineage>
</organism>
<evidence type="ECO:0000313" key="4">
    <source>
        <dbReference type="Proteomes" id="UP001589738"/>
    </source>
</evidence>